<comment type="caution">
    <text evidence="14">The sequence shown here is derived from an EMBL/GenBank/DDBJ whole genome shotgun (WGS) entry which is preliminary data.</text>
</comment>
<evidence type="ECO:0000256" key="2">
    <source>
        <dbReference type="ARBA" id="ARBA00004141"/>
    </source>
</evidence>
<evidence type="ECO:0000256" key="1">
    <source>
        <dbReference type="ARBA" id="ARBA00000900"/>
    </source>
</evidence>
<evidence type="ECO:0000256" key="10">
    <source>
        <dbReference type="ARBA" id="ARBA00022989"/>
    </source>
</evidence>
<keyword evidence="5" id="KW-0812">Transmembrane</keyword>
<dbReference type="Gene3D" id="3.30.40.10">
    <property type="entry name" value="Zinc/RING finger domain, C3HC4 (zinc finger)"/>
    <property type="match status" value="1"/>
</dbReference>
<dbReference type="GO" id="GO:0016567">
    <property type="term" value="P:protein ubiquitination"/>
    <property type="evidence" value="ECO:0007669"/>
    <property type="project" value="TreeGrafter"/>
</dbReference>
<dbReference type="InterPro" id="IPR013083">
    <property type="entry name" value="Znf_RING/FYVE/PHD"/>
</dbReference>
<keyword evidence="9" id="KW-0862">Zinc</keyword>
<dbReference type="OrthoDB" id="1630758at2759"/>
<keyword evidence="11" id="KW-0472">Membrane</keyword>
<evidence type="ECO:0000313" key="15">
    <source>
        <dbReference type="Proteomes" id="UP000288716"/>
    </source>
</evidence>
<evidence type="ECO:0000256" key="12">
    <source>
        <dbReference type="PROSITE-ProRule" id="PRU00175"/>
    </source>
</evidence>
<keyword evidence="10" id="KW-1133">Transmembrane helix</keyword>
<dbReference type="PANTHER" id="PTHR45977">
    <property type="entry name" value="TARGET OF ERK KINASE MPK-1"/>
    <property type="match status" value="1"/>
</dbReference>
<evidence type="ECO:0000256" key="6">
    <source>
        <dbReference type="ARBA" id="ARBA00022723"/>
    </source>
</evidence>
<keyword evidence="8" id="KW-0833">Ubl conjugation pathway</keyword>
<dbReference type="SUPFAM" id="SSF57850">
    <property type="entry name" value="RING/U-box"/>
    <property type="match status" value="1"/>
</dbReference>
<evidence type="ECO:0000256" key="3">
    <source>
        <dbReference type="ARBA" id="ARBA00012483"/>
    </source>
</evidence>
<sequence length="69" mass="8258">MISKNIRHHECSICCDVVEENDFVNLECGHRFHKTCVIQWFLNNQSCPLCRQNHLQDFIKFYQPFITGE</sequence>
<dbReference type="GO" id="GO:0006511">
    <property type="term" value="P:ubiquitin-dependent protein catabolic process"/>
    <property type="evidence" value="ECO:0007669"/>
    <property type="project" value="TreeGrafter"/>
</dbReference>
<accession>A0A443S8U1</accession>
<comment type="catalytic activity">
    <reaction evidence="1">
        <text>S-ubiquitinyl-[E2 ubiquitin-conjugating enzyme]-L-cysteine + [acceptor protein]-L-lysine = [E2 ubiquitin-conjugating enzyme]-L-cysteine + N(6)-ubiquitinyl-[acceptor protein]-L-lysine.</text>
        <dbReference type="EC" id="2.3.2.27"/>
    </reaction>
</comment>
<dbReference type="GO" id="GO:0061630">
    <property type="term" value="F:ubiquitin protein ligase activity"/>
    <property type="evidence" value="ECO:0007669"/>
    <property type="project" value="UniProtKB-EC"/>
</dbReference>
<comment type="subcellular location">
    <subcellularLocation>
        <location evidence="2">Membrane</location>
        <topology evidence="2">Multi-pass membrane protein</topology>
    </subcellularLocation>
</comment>
<evidence type="ECO:0000256" key="11">
    <source>
        <dbReference type="ARBA" id="ARBA00023136"/>
    </source>
</evidence>
<dbReference type="SMART" id="SM00184">
    <property type="entry name" value="RING"/>
    <property type="match status" value="1"/>
</dbReference>
<keyword evidence="6" id="KW-0479">Metal-binding</keyword>
<keyword evidence="4" id="KW-0808">Transferase</keyword>
<gene>
    <name evidence="14" type="ORF">B4U80_05895</name>
</gene>
<dbReference type="PANTHER" id="PTHR45977:SF4">
    <property type="entry name" value="RING-TYPE DOMAIN-CONTAINING PROTEIN"/>
    <property type="match status" value="1"/>
</dbReference>
<evidence type="ECO:0000259" key="13">
    <source>
        <dbReference type="PROSITE" id="PS50089"/>
    </source>
</evidence>
<organism evidence="14 15">
    <name type="scientific">Leptotrombidium deliense</name>
    <dbReference type="NCBI Taxonomy" id="299467"/>
    <lineage>
        <taxon>Eukaryota</taxon>
        <taxon>Metazoa</taxon>
        <taxon>Ecdysozoa</taxon>
        <taxon>Arthropoda</taxon>
        <taxon>Chelicerata</taxon>
        <taxon>Arachnida</taxon>
        <taxon>Acari</taxon>
        <taxon>Acariformes</taxon>
        <taxon>Trombidiformes</taxon>
        <taxon>Prostigmata</taxon>
        <taxon>Anystina</taxon>
        <taxon>Parasitengona</taxon>
        <taxon>Trombiculoidea</taxon>
        <taxon>Trombiculidae</taxon>
        <taxon>Leptotrombidium</taxon>
    </lineage>
</organism>
<dbReference type="Proteomes" id="UP000288716">
    <property type="component" value="Unassembled WGS sequence"/>
</dbReference>
<reference evidence="14 15" key="1">
    <citation type="journal article" date="2018" name="Gigascience">
        <title>Genomes of trombidid mites reveal novel predicted allergens and laterally-transferred genes associated with secondary metabolism.</title>
        <authorList>
            <person name="Dong X."/>
            <person name="Chaisiri K."/>
            <person name="Xia D."/>
            <person name="Armstrong S.D."/>
            <person name="Fang Y."/>
            <person name="Donnelly M.J."/>
            <person name="Kadowaki T."/>
            <person name="McGarry J.W."/>
            <person name="Darby A.C."/>
            <person name="Makepeace B.L."/>
        </authorList>
    </citation>
    <scope>NUCLEOTIDE SEQUENCE [LARGE SCALE GENOMIC DNA]</scope>
    <source>
        <strain evidence="14">UoL-UT</strain>
    </source>
</reference>
<keyword evidence="15" id="KW-1185">Reference proteome</keyword>
<dbReference type="AlphaFoldDB" id="A0A443S8U1"/>
<dbReference type="EC" id="2.3.2.27" evidence="3"/>
<dbReference type="VEuPathDB" id="VectorBase:LDEU008215"/>
<name>A0A443S8U1_9ACAR</name>
<evidence type="ECO:0000256" key="7">
    <source>
        <dbReference type="ARBA" id="ARBA00022771"/>
    </source>
</evidence>
<dbReference type="EMBL" id="NCKV01005822">
    <property type="protein sequence ID" value="RWS23825.1"/>
    <property type="molecule type" value="Genomic_DNA"/>
</dbReference>
<dbReference type="GO" id="GO:0008270">
    <property type="term" value="F:zinc ion binding"/>
    <property type="evidence" value="ECO:0007669"/>
    <property type="project" value="UniProtKB-KW"/>
</dbReference>
<evidence type="ECO:0000256" key="9">
    <source>
        <dbReference type="ARBA" id="ARBA00022833"/>
    </source>
</evidence>
<dbReference type="STRING" id="299467.A0A443S8U1"/>
<keyword evidence="7 12" id="KW-0863">Zinc-finger</keyword>
<evidence type="ECO:0000256" key="8">
    <source>
        <dbReference type="ARBA" id="ARBA00022786"/>
    </source>
</evidence>
<dbReference type="GO" id="GO:0016020">
    <property type="term" value="C:membrane"/>
    <property type="evidence" value="ECO:0007669"/>
    <property type="project" value="UniProtKB-SubCell"/>
</dbReference>
<evidence type="ECO:0000256" key="4">
    <source>
        <dbReference type="ARBA" id="ARBA00022679"/>
    </source>
</evidence>
<evidence type="ECO:0000313" key="14">
    <source>
        <dbReference type="EMBL" id="RWS23825.1"/>
    </source>
</evidence>
<dbReference type="Pfam" id="PF13639">
    <property type="entry name" value="zf-RING_2"/>
    <property type="match status" value="1"/>
</dbReference>
<dbReference type="PROSITE" id="PS50089">
    <property type="entry name" value="ZF_RING_2"/>
    <property type="match status" value="1"/>
</dbReference>
<dbReference type="InterPro" id="IPR001841">
    <property type="entry name" value="Znf_RING"/>
</dbReference>
<evidence type="ECO:0000256" key="5">
    <source>
        <dbReference type="ARBA" id="ARBA00022692"/>
    </source>
</evidence>
<feature type="domain" description="RING-type" evidence="13">
    <location>
        <begin position="11"/>
        <end position="51"/>
    </location>
</feature>
<proteinExistence type="predicted"/>
<protein>
    <recommendedName>
        <fullName evidence="3">RING-type E3 ubiquitin transferase</fullName>
        <ecNumber evidence="3">2.3.2.27</ecNumber>
    </recommendedName>
</protein>